<dbReference type="InterPro" id="IPR037523">
    <property type="entry name" value="VOC_core"/>
</dbReference>
<feature type="domain" description="VOC" evidence="4">
    <location>
        <begin position="9"/>
        <end position="137"/>
    </location>
</feature>
<dbReference type="CDD" id="cd08349">
    <property type="entry name" value="BLMA_like"/>
    <property type="match status" value="1"/>
</dbReference>
<name>A0ABV2L4P2_9HYPH</name>
<dbReference type="InterPro" id="IPR000335">
    <property type="entry name" value="Bleomycin-R"/>
</dbReference>
<evidence type="ECO:0000259" key="4">
    <source>
        <dbReference type="PROSITE" id="PS51819"/>
    </source>
</evidence>
<dbReference type="Gene3D" id="3.10.180.10">
    <property type="entry name" value="2,3-Dihydroxybiphenyl 1,2-Dioxygenase, domain 1"/>
    <property type="match status" value="1"/>
</dbReference>
<evidence type="ECO:0000256" key="1">
    <source>
        <dbReference type="ARBA" id="ARBA00011051"/>
    </source>
</evidence>
<keyword evidence="6" id="KW-1185">Reference proteome</keyword>
<proteinExistence type="inferred from homology"/>
<dbReference type="PROSITE" id="PS51819">
    <property type="entry name" value="VOC"/>
    <property type="match status" value="1"/>
</dbReference>
<dbReference type="Proteomes" id="UP001549145">
    <property type="component" value="Unassembled WGS sequence"/>
</dbReference>
<evidence type="ECO:0000313" key="5">
    <source>
        <dbReference type="EMBL" id="MET3691865.1"/>
    </source>
</evidence>
<evidence type="ECO:0000256" key="2">
    <source>
        <dbReference type="ARBA" id="ARBA00021572"/>
    </source>
</evidence>
<dbReference type="EMBL" id="JBEPMM010000002">
    <property type="protein sequence ID" value="MET3691865.1"/>
    <property type="molecule type" value="Genomic_DNA"/>
</dbReference>
<comment type="caution">
    <text evidence="5">The sequence shown here is derived from an EMBL/GenBank/DDBJ whole genome shotgun (WGS) entry which is preliminary data.</text>
</comment>
<comment type="similarity">
    <text evidence="1">Belongs to the bleomycin resistance protein family.</text>
</comment>
<keyword evidence="3" id="KW-0046">Antibiotic resistance</keyword>
<dbReference type="RefSeq" id="WP_238278416.1">
    <property type="nucleotide sequence ID" value="NZ_BPQL01000036.1"/>
</dbReference>
<accession>A0ABV2L4P2</accession>
<gene>
    <name evidence="5" type="ORF">ABID43_001390</name>
</gene>
<evidence type="ECO:0000313" key="6">
    <source>
        <dbReference type="Proteomes" id="UP001549145"/>
    </source>
</evidence>
<dbReference type="Pfam" id="PF00903">
    <property type="entry name" value="Glyoxalase"/>
    <property type="match status" value="1"/>
</dbReference>
<organism evidence="5 6">
    <name type="scientific">Methylobacterium goesingense</name>
    <dbReference type="NCBI Taxonomy" id="243690"/>
    <lineage>
        <taxon>Bacteria</taxon>
        <taxon>Pseudomonadati</taxon>
        <taxon>Pseudomonadota</taxon>
        <taxon>Alphaproteobacteria</taxon>
        <taxon>Hyphomicrobiales</taxon>
        <taxon>Methylobacteriaceae</taxon>
        <taxon>Methylobacterium</taxon>
    </lineage>
</organism>
<dbReference type="InterPro" id="IPR004360">
    <property type="entry name" value="Glyas_Fos-R_dOase_dom"/>
</dbReference>
<protein>
    <recommendedName>
        <fullName evidence="2">Bleomycin resistance protein</fullName>
    </recommendedName>
</protein>
<reference evidence="5 6" key="1">
    <citation type="submission" date="2024-06" db="EMBL/GenBank/DDBJ databases">
        <title>Genomic Encyclopedia of Type Strains, Phase IV (KMG-IV): sequencing the most valuable type-strain genomes for metagenomic binning, comparative biology and taxonomic classification.</title>
        <authorList>
            <person name="Goeker M."/>
        </authorList>
    </citation>
    <scope>NUCLEOTIDE SEQUENCE [LARGE SCALE GENOMIC DNA]</scope>
    <source>
        <strain evidence="5 6">DSM 21331</strain>
    </source>
</reference>
<dbReference type="InterPro" id="IPR029068">
    <property type="entry name" value="Glyas_Bleomycin-R_OHBP_Dase"/>
</dbReference>
<evidence type="ECO:0000256" key="3">
    <source>
        <dbReference type="ARBA" id="ARBA00023251"/>
    </source>
</evidence>
<sequence>MPDRLPQGGFAPLVPELDVRDLARSLAFWCDGLGFTRAYERPENGFAYLECEGAQVMLNAINGNWITAPLTPPFGRGINFQIAVRSTAPILSRLIALEWPLFRPLHEAWYRAGEAEVGYRQFLVQDPDGYLLRFGESLGLRPLSPAGLGS</sequence>
<dbReference type="SUPFAM" id="SSF54593">
    <property type="entry name" value="Glyoxalase/Bleomycin resistance protein/Dihydroxybiphenyl dioxygenase"/>
    <property type="match status" value="1"/>
</dbReference>